<dbReference type="RefSeq" id="WP_020002979.1">
    <property type="nucleotide sequence ID" value="NC_007294.1"/>
</dbReference>
<dbReference type="Pfam" id="PF00551">
    <property type="entry name" value="Formyl_trans_N"/>
    <property type="match status" value="1"/>
</dbReference>
<dbReference type="InterPro" id="IPR005794">
    <property type="entry name" value="Fmt"/>
</dbReference>
<dbReference type="NCBIfam" id="TIGR00460">
    <property type="entry name" value="fmt"/>
    <property type="match status" value="1"/>
</dbReference>
<accession>Q4A5N9</accession>
<comment type="catalytic activity">
    <reaction evidence="2">
        <text>L-methionyl-tRNA(fMet) + (6R)-10-formyltetrahydrofolate = N-formyl-L-methionyl-tRNA(fMet) + (6S)-5,6,7,8-tetrahydrofolate + H(+)</text>
        <dbReference type="Rhea" id="RHEA:24380"/>
        <dbReference type="Rhea" id="RHEA-COMP:9952"/>
        <dbReference type="Rhea" id="RHEA-COMP:9953"/>
        <dbReference type="ChEBI" id="CHEBI:15378"/>
        <dbReference type="ChEBI" id="CHEBI:57453"/>
        <dbReference type="ChEBI" id="CHEBI:78530"/>
        <dbReference type="ChEBI" id="CHEBI:78844"/>
        <dbReference type="ChEBI" id="CHEBI:195366"/>
        <dbReference type="EC" id="2.1.2.9"/>
    </reaction>
</comment>
<comment type="similarity">
    <text evidence="2">Belongs to the Fmt family.</text>
</comment>
<dbReference type="HOGENOM" id="CLU_033347_1_1_14"/>
<dbReference type="HAMAP" id="MF_00182">
    <property type="entry name" value="Formyl_trans"/>
    <property type="match status" value="1"/>
</dbReference>
<evidence type="ECO:0000256" key="2">
    <source>
        <dbReference type="HAMAP-Rule" id="MF_00182"/>
    </source>
</evidence>
<proteinExistence type="inferred from homology"/>
<evidence type="ECO:0000313" key="4">
    <source>
        <dbReference type="EMBL" id="AAZ43932.2"/>
    </source>
</evidence>
<dbReference type="STRING" id="262723.MS53_0524"/>
<keyword evidence="5" id="KW-1185">Reference proteome</keyword>
<dbReference type="InterPro" id="IPR036477">
    <property type="entry name" value="Formyl_transf_N_sf"/>
</dbReference>
<dbReference type="KEGG" id="msy:MS53_0524"/>
<protein>
    <recommendedName>
        <fullName evidence="1 2">Methionyl-tRNA formyltransferase</fullName>
        <ecNumber evidence="1 2">2.1.2.9</ecNumber>
    </recommendedName>
</protein>
<feature type="binding site" evidence="2">
    <location>
        <begin position="107"/>
        <end position="110"/>
    </location>
    <ligand>
        <name>(6S)-5,6,7,8-tetrahydrofolate</name>
        <dbReference type="ChEBI" id="CHEBI:57453"/>
    </ligand>
</feature>
<gene>
    <name evidence="2 4" type="primary">fmt</name>
    <name evidence="4" type="ordered locus">MS53_0524</name>
</gene>
<evidence type="ECO:0000259" key="3">
    <source>
        <dbReference type="Pfam" id="PF00551"/>
    </source>
</evidence>
<name>Q4A5N9_MYCS5</name>
<feature type="domain" description="Formyl transferase N-terminal" evidence="3">
    <location>
        <begin position="8"/>
        <end position="175"/>
    </location>
</feature>
<keyword evidence="2 4" id="KW-0808">Transferase</keyword>
<dbReference type="Proteomes" id="UP000000549">
    <property type="component" value="Chromosome"/>
</dbReference>
<evidence type="ECO:0000313" key="5">
    <source>
        <dbReference type="Proteomes" id="UP000000549"/>
    </source>
</evidence>
<dbReference type="eggNOG" id="COG0223">
    <property type="taxonomic scope" value="Bacteria"/>
</dbReference>
<dbReference type="InterPro" id="IPR041711">
    <property type="entry name" value="Met-tRNA-FMT_N"/>
</dbReference>
<keyword evidence="2" id="KW-0648">Protein biosynthesis</keyword>
<dbReference type="OrthoDB" id="9802815at2"/>
<dbReference type="AlphaFoldDB" id="Q4A5N9"/>
<dbReference type="GO" id="GO:0004479">
    <property type="term" value="F:methionyl-tRNA formyltransferase activity"/>
    <property type="evidence" value="ECO:0007669"/>
    <property type="project" value="UniProtKB-UniRule"/>
</dbReference>
<organism evidence="4 5">
    <name type="scientific">Mycoplasmopsis synoviae (strain 53)</name>
    <name type="common">Mycoplasma synoviae</name>
    <dbReference type="NCBI Taxonomy" id="262723"/>
    <lineage>
        <taxon>Bacteria</taxon>
        <taxon>Bacillati</taxon>
        <taxon>Mycoplasmatota</taxon>
        <taxon>Mycoplasmoidales</taxon>
        <taxon>Metamycoplasmataceae</taxon>
        <taxon>Mycoplasmopsis</taxon>
    </lineage>
</organism>
<reference evidence="4 5" key="1">
    <citation type="journal article" date="2005" name="J. Bacteriol.">
        <title>Swine and poultry pathogens: the complete genome sequences of two strains of Mycoplasma hyopneumoniae and a strain of Mycoplasma synoviae.</title>
        <authorList>
            <person name="Vasconcelos A.T."/>
            <person name="Ferreira H.B."/>
            <person name="Bizarro C.V."/>
            <person name="Bonatto S.L."/>
            <person name="Carvalho M.O."/>
            <person name="Pinto P.M."/>
            <person name="Almeida D.F."/>
            <person name="Almeida L.G."/>
            <person name="Almeida R."/>
            <person name="Alves-Filho L."/>
            <person name="Assuncao E.N."/>
            <person name="Azevedo V.A."/>
            <person name="Bogo M.R."/>
            <person name="Brigido M.M."/>
            <person name="Brocchi M."/>
            <person name="Burity H.A."/>
            <person name="Camargo A.A."/>
            <person name="Camargo S.S."/>
            <person name="Carepo M.S."/>
            <person name="Carraro D.M."/>
            <person name="de Mattos Cascardo J.C."/>
            <person name="Castro L.A."/>
            <person name="Cavalcanti G."/>
            <person name="Chemale G."/>
            <person name="Collevatti R.G."/>
            <person name="Cunha C.W."/>
            <person name="Dallagiovanna B."/>
            <person name="Dambros B.P."/>
            <person name="Dellagostin O.A."/>
            <person name="Falcao C."/>
            <person name="Fantinatti-Garboggini F."/>
            <person name="Felipe M.S."/>
            <person name="Fiorentin L."/>
            <person name="Franco G.R."/>
            <person name="Freitas N.S."/>
            <person name="Frias D."/>
            <person name="Grangeiro T.B."/>
            <person name="Grisard E.C."/>
            <person name="Guimaraes C.T."/>
            <person name="Hungria M."/>
            <person name="Jardim S.N."/>
            <person name="Krieger M.A."/>
            <person name="Laurino J.P."/>
            <person name="Lima L.F."/>
            <person name="Lopes M.I."/>
            <person name="Loreto E.L."/>
            <person name="Madeira H.M."/>
            <person name="Manfio G.P."/>
            <person name="Maranhao A.Q."/>
            <person name="Martinkovics C.T."/>
            <person name="Medeiros S.R."/>
            <person name="Moreira M.A."/>
            <person name="Neiva M."/>
            <person name="Ramalho-Neto C.E."/>
            <person name="Nicolas M.F."/>
            <person name="Oliveira S.C."/>
            <person name="Paixao R.F."/>
            <person name="Pedrosa F.O."/>
            <person name="Pena S.D."/>
            <person name="Pereira M."/>
            <person name="Pereira-Ferrari L."/>
            <person name="Piffer I."/>
            <person name="Pinto L.S."/>
            <person name="Potrich D.P."/>
            <person name="Salim A.C."/>
            <person name="Santos F.R."/>
            <person name="Schmitt R."/>
            <person name="Schneider M.P."/>
            <person name="Schrank A."/>
            <person name="Schrank I.S."/>
            <person name="Schuck A.F."/>
            <person name="Seuanez H.N."/>
            <person name="Silva D.W."/>
            <person name="Silva R."/>
            <person name="Silva S.C."/>
            <person name="Soares C.M."/>
            <person name="Souza K.R."/>
            <person name="Souza R.C."/>
            <person name="Staats C.C."/>
            <person name="Steffens M.B."/>
            <person name="Teixeira S.M."/>
            <person name="Urmenyi T.P."/>
            <person name="Vainstein M.H."/>
            <person name="Zuccherato L.W."/>
            <person name="Simpson A.J."/>
            <person name="Zaha A."/>
        </authorList>
    </citation>
    <scope>NUCLEOTIDE SEQUENCE [LARGE SCALE GENOMIC DNA]</scope>
    <source>
        <strain evidence="4 5">53</strain>
    </source>
</reference>
<dbReference type="EC" id="2.1.2.9" evidence="1 2"/>
<dbReference type="PANTHER" id="PTHR11138">
    <property type="entry name" value="METHIONYL-TRNA FORMYLTRANSFERASE"/>
    <property type="match status" value="1"/>
</dbReference>
<sequence length="280" mass="31904">MTKIVLAGTPEFSVPIFKEIIKNFEVVAIVTQPDKPAKRGQNLQESPVKKLALKYNLKLFQPEKISMIYEELKELDFDYMLTAAFGQYIPENILNLPKKFPLNIHGSLLPKYRGAAPIQHALLNNETETGVQLIIMTKKMDAGDILKEAKIKIEESDISLTLFEKLSNLAAENIVSWIHDLDQNNYQRIIQDESKVTLASKLLKEDSFLDKTKTKKENIAKIKAFALNPGARYINENNKLVKVYFATENKIKNAPVFTCVDGDIFLNDYQIESKKRVTLK</sequence>
<comment type="function">
    <text evidence="2">Attaches a formyl group to the free amino group of methionyl-tRNA(fMet). The formyl group appears to play a dual role in the initiator identity of N-formylmethionyl-tRNA by promoting its recognition by IF2 and preventing the misappropriation of this tRNA by the elongation apparatus.</text>
</comment>
<dbReference type="SUPFAM" id="SSF53328">
    <property type="entry name" value="Formyltransferase"/>
    <property type="match status" value="1"/>
</dbReference>
<dbReference type="CDD" id="cd08646">
    <property type="entry name" value="FMT_core_Met-tRNA-FMT_N"/>
    <property type="match status" value="1"/>
</dbReference>
<dbReference type="GeneID" id="93530306"/>
<dbReference type="Gene3D" id="3.40.50.12230">
    <property type="match status" value="1"/>
</dbReference>
<dbReference type="EMBL" id="AE017245">
    <property type="protein sequence ID" value="AAZ43932.2"/>
    <property type="molecule type" value="Genomic_DNA"/>
</dbReference>
<dbReference type="InterPro" id="IPR002376">
    <property type="entry name" value="Formyl_transf_N"/>
</dbReference>
<evidence type="ECO:0000256" key="1">
    <source>
        <dbReference type="ARBA" id="ARBA00012261"/>
    </source>
</evidence>
<dbReference type="PANTHER" id="PTHR11138:SF5">
    <property type="entry name" value="METHIONYL-TRNA FORMYLTRANSFERASE, MITOCHONDRIAL"/>
    <property type="match status" value="1"/>
</dbReference>